<keyword evidence="3" id="KW-1185">Reference proteome</keyword>
<comment type="caution">
    <text evidence="2">The sequence shown here is derived from an EMBL/GenBank/DDBJ whole genome shotgun (WGS) entry which is preliminary data.</text>
</comment>
<sequence>MFSLGKPAGRSASTPDRDEASHAAPLFPVVSFATLRAGLAGQAWFAFDAQ</sequence>
<proteinExistence type="predicted"/>
<reference evidence="3" key="1">
    <citation type="journal article" date="2019" name="Int. J. Syst. Evol. Microbiol.">
        <title>The Global Catalogue of Microorganisms (GCM) 10K type strain sequencing project: providing services to taxonomists for standard genome sequencing and annotation.</title>
        <authorList>
            <consortium name="The Broad Institute Genomics Platform"/>
            <consortium name="The Broad Institute Genome Sequencing Center for Infectious Disease"/>
            <person name="Wu L."/>
            <person name="Ma J."/>
        </authorList>
    </citation>
    <scope>NUCLEOTIDE SEQUENCE [LARGE SCALE GENOMIC DNA]</scope>
    <source>
        <strain evidence="3">CCUG 39402</strain>
    </source>
</reference>
<name>A0ABW1U0I2_9BURK</name>
<dbReference type="EMBL" id="JBHSRS010000083">
    <property type="protein sequence ID" value="MFC6283406.1"/>
    <property type="molecule type" value="Genomic_DNA"/>
</dbReference>
<evidence type="ECO:0000256" key="1">
    <source>
        <dbReference type="SAM" id="MobiDB-lite"/>
    </source>
</evidence>
<evidence type="ECO:0000313" key="3">
    <source>
        <dbReference type="Proteomes" id="UP001596270"/>
    </source>
</evidence>
<organism evidence="2 3">
    <name type="scientific">Polaromonas aquatica</name>
    <dbReference type="NCBI Taxonomy" id="332657"/>
    <lineage>
        <taxon>Bacteria</taxon>
        <taxon>Pseudomonadati</taxon>
        <taxon>Pseudomonadota</taxon>
        <taxon>Betaproteobacteria</taxon>
        <taxon>Burkholderiales</taxon>
        <taxon>Comamonadaceae</taxon>
        <taxon>Polaromonas</taxon>
    </lineage>
</organism>
<protein>
    <submittedName>
        <fullName evidence="2">Uncharacterized protein</fullName>
    </submittedName>
</protein>
<gene>
    <name evidence="2" type="ORF">ACFQND_19440</name>
</gene>
<feature type="region of interest" description="Disordered" evidence="1">
    <location>
        <begin position="1"/>
        <end position="20"/>
    </location>
</feature>
<dbReference type="RefSeq" id="WP_377414383.1">
    <property type="nucleotide sequence ID" value="NZ_JBHSRS010000083.1"/>
</dbReference>
<evidence type="ECO:0000313" key="2">
    <source>
        <dbReference type="EMBL" id="MFC6283406.1"/>
    </source>
</evidence>
<dbReference type="Proteomes" id="UP001596270">
    <property type="component" value="Unassembled WGS sequence"/>
</dbReference>
<accession>A0ABW1U0I2</accession>